<reference evidence="1" key="1">
    <citation type="submission" date="2013-04" db="EMBL/GenBank/DDBJ databases">
        <authorList>
            <person name="Qu J."/>
            <person name="Murali S.C."/>
            <person name="Bandaranaike D."/>
            <person name="Bellair M."/>
            <person name="Blankenburg K."/>
            <person name="Chao H."/>
            <person name="Dinh H."/>
            <person name="Doddapaneni H."/>
            <person name="Downs B."/>
            <person name="Dugan-Rocha S."/>
            <person name="Elkadiri S."/>
            <person name="Gnanaolivu R.D."/>
            <person name="Hernandez B."/>
            <person name="Javaid M."/>
            <person name="Jayaseelan J.C."/>
            <person name="Lee S."/>
            <person name="Li M."/>
            <person name="Ming W."/>
            <person name="Munidasa M."/>
            <person name="Muniz J."/>
            <person name="Nguyen L."/>
            <person name="Ongeri F."/>
            <person name="Osuji N."/>
            <person name="Pu L.-L."/>
            <person name="Puazo M."/>
            <person name="Qu C."/>
            <person name="Quiroz J."/>
            <person name="Raj R."/>
            <person name="Weissenberger G."/>
            <person name="Xin Y."/>
            <person name="Zou X."/>
            <person name="Han Y."/>
            <person name="Richards S."/>
            <person name="Worley K."/>
            <person name="Muzny D."/>
            <person name="Gibbs R."/>
        </authorList>
    </citation>
    <scope>NUCLEOTIDE SEQUENCE</scope>
    <source>
        <strain evidence="1">Sampled in the wild</strain>
    </source>
</reference>
<dbReference type="AlphaFoldDB" id="A0A8K0JYX6"/>
<sequence length="72" mass="8676">MWAYYNMFVNLAQTGFRATSRLIFKVENGKFNIFGELLNRKWFERAKRLTLHQDSSSFHSITDLLLLIYRTR</sequence>
<protein>
    <submittedName>
        <fullName evidence="1">Uncharacterized protein</fullName>
    </submittedName>
</protein>
<evidence type="ECO:0000313" key="1">
    <source>
        <dbReference type="EMBL" id="KAG8224639.1"/>
    </source>
</evidence>
<evidence type="ECO:0000313" key="2">
    <source>
        <dbReference type="Proteomes" id="UP000792457"/>
    </source>
</evidence>
<name>A0A8K0JYX6_LADFU</name>
<proteinExistence type="predicted"/>
<comment type="caution">
    <text evidence="1">The sequence shown here is derived from an EMBL/GenBank/DDBJ whole genome shotgun (WGS) entry which is preliminary data.</text>
</comment>
<organism evidence="1 2">
    <name type="scientific">Ladona fulva</name>
    <name type="common">Scarce chaser dragonfly</name>
    <name type="synonym">Libellula fulva</name>
    <dbReference type="NCBI Taxonomy" id="123851"/>
    <lineage>
        <taxon>Eukaryota</taxon>
        <taxon>Metazoa</taxon>
        <taxon>Ecdysozoa</taxon>
        <taxon>Arthropoda</taxon>
        <taxon>Hexapoda</taxon>
        <taxon>Insecta</taxon>
        <taxon>Pterygota</taxon>
        <taxon>Palaeoptera</taxon>
        <taxon>Odonata</taxon>
        <taxon>Epiprocta</taxon>
        <taxon>Anisoptera</taxon>
        <taxon>Libelluloidea</taxon>
        <taxon>Libellulidae</taxon>
        <taxon>Ladona</taxon>
    </lineage>
</organism>
<keyword evidence="2" id="KW-1185">Reference proteome</keyword>
<dbReference type="Proteomes" id="UP000792457">
    <property type="component" value="Unassembled WGS sequence"/>
</dbReference>
<reference evidence="1" key="2">
    <citation type="submission" date="2017-10" db="EMBL/GenBank/DDBJ databases">
        <title>Ladona fulva Genome sequencing and assembly.</title>
        <authorList>
            <person name="Murali S."/>
            <person name="Richards S."/>
            <person name="Bandaranaike D."/>
            <person name="Bellair M."/>
            <person name="Blankenburg K."/>
            <person name="Chao H."/>
            <person name="Dinh H."/>
            <person name="Doddapaneni H."/>
            <person name="Dugan-Rocha S."/>
            <person name="Elkadiri S."/>
            <person name="Gnanaolivu R."/>
            <person name="Hernandez B."/>
            <person name="Skinner E."/>
            <person name="Javaid M."/>
            <person name="Lee S."/>
            <person name="Li M."/>
            <person name="Ming W."/>
            <person name="Munidasa M."/>
            <person name="Muniz J."/>
            <person name="Nguyen L."/>
            <person name="Hughes D."/>
            <person name="Osuji N."/>
            <person name="Pu L.-L."/>
            <person name="Puazo M."/>
            <person name="Qu C."/>
            <person name="Quiroz J."/>
            <person name="Raj R."/>
            <person name="Weissenberger G."/>
            <person name="Xin Y."/>
            <person name="Zou X."/>
            <person name="Han Y."/>
            <person name="Worley K."/>
            <person name="Muzny D."/>
            <person name="Gibbs R."/>
        </authorList>
    </citation>
    <scope>NUCLEOTIDE SEQUENCE</scope>
    <source>
        <strain evidence="1">Sampled in the wild</strain>
    </source>
</reference>
<dbReference type="EMBL" id="KZ308204">
    <property type="protein sequence ID" value="KAG8224639.1"/>
    <property type="molecule type" value="Genomic_DNA"/>
</dbReference>
<accession>A0A8K0JYX6</accession>
<gene>
    <name evidence="1" type="ORF">J437_LFUL003073</name>
</gene>